<reference evidence="1 2" key="1">
    <citation type="submission" date="2020-07" db="EMBL/GenBank/DDBJ databases">
        <title>Novel species isolated from subtropical streams in China.</title>
        <authorList>
            <person name="Lu H."/>
        </authorList>
    </citation>
    <scope>NUCLEOTIDE SEQUENCE [LARGE SCALE GENOMIC DNA]</scope>
    <source>
        <strain evidence="1 2">FT3S</strain>
    </source>
</reference>
<proteinExistence type="predicted"/>
<evidence type="ECO:0008006" key="3">
    <source>
        <dbReference type="Google" id="ProtNLM"/>
    </source>
</evidence>
<sequence length="335" mass="35749">MTPPSSAPAARYDVFNGDADGICALHQLRLVRPADDAVLVTGVKRDIALLRQVPTGAGHVVVLDISLDANTADLRRLLDGGASVDYYDHHAADDAFAHPGLRLHWDPTPDVCTSILVDRQLGGRHRRWAVVAAYGDNLMGVASVLARGAGVREQGAAALAQLGQVINYNAYGDSVADLHLAPVALYRALAPYADPFQFIADSEEYRVLCAGYHDDCARLQALRPHWECSSGAVYLLPDAPWARRTSGVLANRLAAQRPGASFAILGERADGSFVVSVRSGMPGTYSACDLCRQFDTGGGRMAAAGINRLPGAQLGQFIDAFRQHFELEGMACQAG</sequence>
<dbReference type="RefSeq" id="WP_182214366.1">
    <property type="nucleotide sequence ID" value="NZ_JACEZS010000002.1"/>
</dbReference>
<comment type="caution">
    <text evidence="1">The sequence shown here is derived from an EMBL/GenBank/DDBJ whole genome shotgun (WGS) entry which is preliminary data.</text>
</comment>
<dbReference type="Proteomes" id="UP000566711">
    <property type="component" value="Unassembled WGS sequence"/>
</dbReference>
<protein>
    <recommendedName>
        <fullName evidence="3">Acetyltransferase</fullName>
    </recommendedName>
</protein>
<evidence type="ECO:0000313" key="2">
    <source>
        <dbReference type="Proteomes" id="UP000566711"/>
    </source>
</evidence>
<accession>A0A7W2EF52</accession>
<dbReference type="AlphaFoldDB" id="A0A7W2EF52"/>
<dbReference type="InterPro" id="IPR038763">
    <property type="entry name" value="DHH_sf"/>
</dbReference>
<keyword evidence="2" id="KW-1185">Reference proteome</keyword>
<dbReference type="EMBL" id="JACEZS010000002">
    <property type="protein sequence ID" value="MBA5604540.1"/>
    <property type="molecule type" value="Genomic_DNA"/>
</dbReference>
<dbReference type="SUPFAM" id="SSF64182">
    <property type="entry name" value="DHH phosphoesterases"/>
    <property type="match status" value="1"/>
</dbReference>
<gene>
    <name evidence="1" type="ORF">H3H36_04090</name>
</gene>
<organism evidence="1 2">
    <name type="scientific">Rugamonas fusca</name>
    <dbReference type="NCBI Taxonomy" id="2758568"/>
    <lineage>
        <taxon>Bacteria</taxon>
        <taxon>Pseudomonadati</taxon>
        <taxon>Pseudomonadota</taxon>
        <taxon>Betaproteobacteria</taxon>
        <taxon>Burkholderiales</taxon>
        <taxon>Oxalobacteraceae</taxon>
        <taxon>Telluria group</taxon>
        <taxon>Rugamonas</taxon>
    </lineage>
</organism>
<evidence type="ECO:0000313" key="1">
    <source>
        <dbReference type="EMBL" id="MBA5604540.1"/>
    </source>
</evidence>
<name>A0A7W2EF52_9BURK</name>